<dbReference type="AlphaFoldDB" id="A0A087UGW3"/>
<dbReference type="EMBL" id="KK119736">
    <property type="protein sequence ID" value="KFM76602.1"/>
    <property type="molecule type" value="Genomic_DNA"/>
</dbReference>
<evidence type="ECO:0000259" key="1">
    <source>
        <dbReference type="Pfam" id="PF13843"/>
    </source>
</evidence>
<reference evidence="2 3" key="1">
    <citation type="submission" date="2013-11" db="EMBL/GenBank/DDBJ databases">
        <title>Genome sequencing of Stegodyphus mimosarum.</title>
        <authorList>
            <person name="Bechsgaard J."/>
        </authorList>
    </citation>
    <scope>NUCLEOTIDE SEQUENCE [LARGE SCALE GENOMIC DNA]</scope>
</reference>
<feature type="domain" description="PiggyBac transposable element-derived protein" evidence="1">
    <location>
        <begin position="3"/>
        <end position="53"/>
    </location>
</feature>
<evidence type="ECO:0000313" key="2">
    <source>
        <dbReference type="EMBL" id="KFM76602.1"/>
    </source>
</evidence>
<feature type="non-terminal residue" evidence="2">
    <location>
        <position position="74"/>
    </location>
</feature>
<organism evidence="2 3">
    <name type="scientific">Stegodyphus mimosarum</name>
    <name type="common">African social velvet spider</name>
    <dbReference type="NCBI Taxonomy" id="407821"/>
    <lineage>
        <taxon>Eukaryota</taxon>
        <taxon>Metazoa</taxon>
        <taxon>Ecdysozoa</taxon>
        <taxon>Arthropoda</taxon>
        <taxon>Chelicerata</taxon>
        <taxon>Arachnida</taxon>
        <taxon>Araneae</taxon>
        <taxon>Araneomorphae</taxon>
        <taxon>Entelegynae</taxon>
        <taxon>Eresoidea</taxon>
        <taxon>Eresidae</taxon>
        <taxon>Stegodyphus</taxon>
    </lineage>
</organism>
<dbReference type="Pfam" id="PF13843">
    <property type="entry name" value="DDE_Tnp_1_7"/>
    <property type="match status" value="1"/>
</dbReference>
<dbReference type="InterPro" id="IPR029526">
    <property type="entry name" value="PGBD"/>
</dbReference>
<keyword evidence="3" id="KW-1185">Reference proteome</keyword>
<gene>
    <name evidence="2" type="ORF">X975_22267</name>
</gene>
<protein>
    <recommendedName>
        <fullName evidence="1">PiggyBac transposable element-derived protein domain-containing protein</fullName>
    </recommendedName>
</protein>
<dbReference type="OrthoDB" id="6432197at2759"/>
<dbReference type="Proteomes" id="UP000054359">
    <property type="component" value="Unassembled WGS sequence"/>
</dbReference>
<accession>A0A087UGW3</accession>
<sequence>MEEGITIDVSPMKFKGCLSYKQYNPTRRAKFGIKFYKLYESASVIGIILTFQHARLRKIYDKFGFQCTFFACRS</sequence>
<name>A0A087UGW3_STEMI</name>
<proteinExistence type="predicted"/>
<evidence type="ECO:0000313" key="3">
    <source>
        <dbReference type="Proteomes" id="UP000054359"/>
    </source>
</evidence>